<feature type="transmembrane region" description="Helical" evidence="1">
    <location>
        <begin position="80"/>
        <end position="102"/>
    </location>
</feature>
<dbReference type="Proteomes" id="UP000054007">
    <property type="component" value="Unassembled WGS sequence"/>
</dbReference>
<dbReference type="OrthoDB" id="2535105at2759"/>
<keyword evidence="1" id="KW-1133">Transmembrane helix</keyword>
<gene>
    <name evidence="3" type="ORF">CYLTODRAFT_443505</name>
</gene>
<feature type="transmembrane region" description="Helical" evidence="1">
    <location>
        <begin position="41"/>
        <end position="60"/>
    </location>
</feature>
<reference evidence="3 4" key="1">
    <citation type="journal article" date="2015" name="Fungal Genet. Biol.">
        <title>Evolution of novel wood decay mechanisms in Agaricales revealed by the genome sequences of Fistulina hepatica and Cylindrobasidium torrendii.</title>
        <authorList>
            <person name="Floudas D."/>
            <person name="Held B.W."/>
            <person name="Riley R."/>
            <person name="Nagy L.G."/>
            <person name="Koehler G."/>
            <person name="Ransdell A.S."/>
            <person name="Younus H."/>
            <person name="Chow J."/>
            <person name="Chiniquy J."/>
            <person name="Lipzen A."/>
            <person name="Tritt A."/>
            <person name="Sun H."/>
            <person name="Haridas S."/>
            <person name="LaButti K."/>
            <person name="Ohm R.A."/>
            <person name="Kues U."/>
            <person name="Blanchette R.A."/>
            <person name="Grigoriev I.V."/>
            <person name="Minto R.E."/>
            <person name="Hibbett D.S."/>
        </authorList>
    </citation>
    <scope>NUCLEOTIDE SEQUENCE [LARGE SCALE GENOMIC DNA]</scope>
    <source>
        <strain evidence="3 4">FP15055 ss-10</strain>
    </source>
</reference>
<accession>A0A0D7BCJ1</accession>
<sequence>MVAHSTLGALLIGYMLATPLYGITMLQAYQYYHRFDRDSTLLRSLIAIVVLFETLTQVFSSHVVYDFLVVQAGGPALSRFPWTLTFPVILNASLGSITQLFFAWRVYIMSSKKLYLLVIVGGMSLAQLGFSFVVSIQGLEYPNLADVPASSSWLTTLCFGLTAATDILVSSLLCYFLYVRKSGLIVTDSVVNKLIVLTINNGLLTSVVALIAFIACLTIPSTMVPTASCFILGKAYANTILSSLNSRTRARAHIGREIELNDRRNKTLSLSFFSASRGRTDTSPSELELWKRNGSKLDEANSGISVTRQVETFTG</sequence>
<feature type="domain" description="DUF6534" evidence="2">
    <location>
        <begin position="162"/>
        <end position="248"/>
    </location>
</feature>
<dbReference type="AlphaFoldDB" id="A0A0D7BCJ1"/>
<evidence type="ECO:0000313" key="3">
    <source>
        <dbReference type="EMBL" id="KIY68237.1"/>
    </source>
</evidence>
<evidence type="ECO:0000259" key="2">
    <source>
        <dbReference type="Pfam" id="PF20152"/>
    </source>
</evidence>
<keyword evidence="1" id="KW-0812">Transmembrane</keyword>
<keyword evidence="4" id="KW-1185">Reference proteome</keyword>
<dbReference type="InterPro" id="IPR045339">
    <property type="entry name" value="DUF6534"/>
</dbReference>
<protein>
    <recommendedName>
        <fullName evidence="2">DUF6534 domain-containing protein</fullName>
    </recommendedName>
</protein>
<dbReference type="EMBL" id="KN880507">
    <property type="protein sequence ID" value="KIY68237.1"/>
    <property type="molecule type" value="Genomic_DNA"/>
</dbReference>
<feature type="transmembrane region" description="Helical" evidence="1">
    <location>
        <begin position="6"/>
        <end position="29"/>
    </location>
</feature>
<keyword evidence="1" id="KW-0472">Membrane</keyword>
<proteinExistence type="predicted"/>
<feature type="transmembrane region" description="Helical" evidence="1">
    <location>
        <begin position="114"/>
        <end position="133"/>
    </location>
</feature>
<name>A0A0D7BCJ1_9AGAR</name>
<dbReference type="PANTHER" id="PTHR40465">
    <property type="entry name" value="CHROMOSOME 1, WHOLE GENOME SHOTGUN SEQUENCE"/>
    <property type="match status" value="1"/>
</dbReference>
<organism evidence="3 4">
    <name type="scientific">Cylindrobasidium torrendii FP15055 ss-10</name>
    <dbReference type="NCBI Taxonomy" id="1314674"/>
    <lineage>
        <taxon>Eukaryota</taxon>
        <taxon>Fungi</taxon>
        <taxon>Dikarya</taxon>
        <taxon>Basidiomycota</taxon>
        <taxon>Agaricomycotina</taxon>
        <taxon>Agaricomycetes</taxon>
        <taxon>Agaricomycetidae</taxon>
        <taxon>Agaricales</taxon>
        <taxon>Marasmiineae</taxon>
        <taxon>Physalacriaceae</taxon>
        <taxon>Cylindrobasidium</taxon>
    </lineage>
</organism>
<evidence type="ECO:0000313" key="4">
    <source>
        <dbReference type="Proteomes" id="UP000054007"/>
    </source>
</evidence>
<evidence type="ECO:0000256" key="1">
    <source>
        <dbReference type="SAM" id="Phobius"/>
    </source>
</evidence>
<dbReference type="Pfam" id="PF20152">
    <property type="entry name" value="DUF6534"/>
    <property type="match status" value="1"/>
</dbReference>
<dbReference type="STRING" id="1314674.A0A0D7BCJ1"/>
<dbReference type="PANTHER" id="PTHR40465:SF1">
    <property type="entry name" value="DUF6534 DOMAIN-CONTAINING PROTEIN"/>
    <property type="match status" value="1"/>
</dbReference>
<feature type="transmembrane region" description="Helical" evidence="1">
    <location>
        <begin position="190"/>
        <end position="215"/>
    </location>
</feature>
<feature type="transmembrane region" description="Helical" evidence="1">
    <location>
        <begin position="153"/>
        <end position="178"/>
    </location>
</feature>